<dbReference type="OrthoDB" id="2972467at2"/>
<reference evidence="2" key="1">
    <citation type="submission" date="2016-10" db="EMBL/GenBank/DDBJ databases">
        <authorList>
            <person name="Varghese N."/>
            <person name="Submissions S."/>
        </authorList>
    </citation>
    <scope>NUCLEOTIDE SEQUENCE [LARGE SCALE GENOMIC DNA]</scope>
    <source>
        <strain evidence="2">CGMCC 1.9230</strain>
    </source>
</reference>
<dbReference type="EMBL" id="FNVP01000002">
    <property type="protein sequence ID" value="SEF73428.1"/>
    <property type="molecule type" value="Genomic_DNA"/>
</dbReference>
<proteinExistence type="predicted"/>
<protein>
    <submittedName>
        <fullName evidence="1">Uncharacterized protein</fullName>
    </submittedName>
</protein>
<organism evidence="1 2">
    <name type="scientific">Flavobacterium urumqiense</name>
    <dbReference type="NCBI Taxonomy" id="935224"/>
    <lineage>
        <taxon>Bacteria</taxon>
        <taxon>Pseudomonadati</taxon>
        <taxon>Bacteroidota</taxon>
        <taxon>Flavobacteriia</taxon>
        <taxon>Flavobacteriales</taxon>
        <taxon>Flavobacteriaceae</taxon>
        <taxon>Flavobacterium</taxon>
    </lineage>
</organism>
<gene>
    <name evidence="1" type="ORF">SAMN04488130_102223</name>
</gene>
<accession>A0A1H5UG60</accession>
<evidence type="ECO:0000313" key="1">
    <source>
        <dbReference type="EMBL" id="SEF73428.1"/>
    </source>
</evidence>
<dbReference type="RefSeq" id="WP_103998977.1">
    <property type="nucleotide sequence ID" value="NZ_FNVP01000002.1"/>
</dbReference>
<keyword evidence="2" id="KW-1185">Reference proteome</keyword>
<dbReference type="AlphaFoldDB" id="A0A1H5UG60"/>
<dbReference type="Proteomes" id="UP000236737">
    <property type="component" value="Unassembled WGS sequence"/>
</dbReference>
<name>A0A1H5UG60_9FLAO</name>
<sequence>MECKDDWINWIGKNGQQHITYHEGITTVDQAKANGYTTATQVFEADAGNIKKTGEEFNFQAGGKFSVNRSGTMDVADGGYQTEGGAYINKGLTGSEQILEVSSGLQDSGDSIALAGYGLTTSVIGAPIGVPMAIVIPNTCFIWSKYYLKKYSYIHRYSLPLF</sequence>
<evidence type="ECO:0000313" key="2">
    <source>
        <dbReference type="Proteomes" id="UP000236737"/>
    </source>
</evidence>